<proteinExistence type="predicted"/>
<gene>
    <name evidence="1" type="ORF">EUGRSUZ_D01875</name>
</gene>
<evidence type="ECO:0000313" key="1">
    <source>
        <dbReference type="EMBL" id="KCW77564.1"/>
    </source>
</evidence>
<protein>
    <submittedName>
        <fullName evidence="1">Uncharacterized protein</fullName>
    </submittedName>
</protein>
<dbReference type="AlphaFoldDB" id="A0A059CH52"/>
<name>A0A059CH52_EUCGR</name>
<dbReference type="EMBL" id="KK198756">
    <property type="protein sequence ID" value="KCW77564.1"/>
    <property type="molecule type" value="Genomic_DNA"/>
</dbReference>
<dbReference type="InParanoid" id="A0A059CH52"/>
<organism evidence="1">
    <name type="scientific">Eucalyptus grandis</name>
    <name type="common">Flooded gum</name>
    <dbReference type="NCBI Taxonomy" id="71139"/>
    <lineage>
        <taxon>Eukaryota</taxon>
        <taxon>Viridiplantae</taxon>
        <taxon>Streptophyta</taxon>
        <taxon>Embryophyta</taxon>
        <taxon>Tracheophyta</taxon>
        <taxon>Spermatophyta</taxon>
        <taxon>Magnoliopsida</taxon>
        <taxon>eudicotyledons</taxon>
        <taxon>Gunneridae</taxon>
        <taxon>Pentapetalae</taxon>
        <taxon>rosids</taxon>
        <taxon>malvids</taxon>
        <taxon>Myrtales</taxon>
        <taxon>Myrtaceae</taxon>
        <taxon>Myrtoideae</taxon>
        <taxon>Eucalypteae</taxon>
        <taxon>Eucalyptus</taxon>
    </lineage>
</organism>
<dbReference type="Gramene" id="KCW77564">
    <property type="protein sequence ID" value="KCW77564"/>
    <property type="gene ID" value="EUGRSUZ_D01875"/>
</dbReference>
<accession>A0A059CH52</accession>
<sequence>MDAPNVYARRNIFMSEKNWLASKLTFLSLHVSEFRSKARLLSNGGQMCIEASNQESEKSWREIHINVVYVLYITSQK</sequence>
<reference evidence="1" key="1">
    <citation type="submission" date="2013-07" db="EMBL/GenBank/DDBJ databases">
        <title>The genome of Eucalyptus grandis.</title>
        <authorList>
            <person name="Schmutz J."/>
            <person name="Hayes R."/>
            <person name="Myburg A."/>
            <person name="Tuskan G."/>
            <person name="Grattapaglia D."/>
            <person name="Rokhsar D.S."/>
        </authorList>
    </citation>
    <scope>NUCLEOTIDE SEQUENCE</scope>
    <source>
        <tissue evidence="1">Leaf extractions</tissue>
    </source>
</reference>